<dbReference type="RefSeq" id="WP_157897538.1">
    <property type="nucleotide sequence ID" value="NZ_LT629971.1"/>
</dbReference>
<dbReference type="Pfam" id="PF01370">
    <property type="entry name" value="Epimerase"/>
    <property type="match status" value="1"/>
</dbReference>
<dbReference type="GO" id="GO:0004029">
    <property type="term" value="F:aldehyde dehydrogenase (NAD+) activity"/>
    <property type="evidence" value="ECO:0007669"/>
    <property type="project" value="TreeGrafter"/>
</dbReference>
<proteinExistence type="predicted"/>
<dbReference type="Proteomes" id="UP000182915">
    <property type="component" value="Chromosome I"/>
</dbReference>
<protein>
    <submittedName>
        <fullName evidence="2">Nucleoside-diphosphate-sugar epimerase</fullName>
    </submittedName>
</protein>
<dbReference type="PANTHER" id="PTHR48079:SF6">
    <property type="entry name" value="NAD(P)-BINDING DOMAIN-CONTAINING PROTEIN-RELATED"/>
    <property type="match status" value="1"/>
</dbReference>
<organism evidence="2 3">
    <name type="scientific">Mycolicibacterium rutilum</name>
    <name type="common">Mycobacterium rutilum</name>
    <dbReference type="NCBI Taxonomy" id="370526"/>
    <lineage>
        <taxon>Bacteria</taxon>
        <taxon>Bacillati</taxon>
        <taxon>Actinomycetota</taxon>
        <taxon>Actinomycetes</taxon>
        <taxon>Mycobacteriales</taxon>
        <taxon>Mycobacteriaceae</taxon>
        <taxon>Mycolicibacterium</taxon>
    </lineage>
</organism>
<sequence length="308" mass="32891">MRILLAGASGVIGRPLLQRLRGHEIVGLVHSAAGAKAVESSGATALLADALDRDALLRAVEGQRADVVVHQLTGYRNAPPTRYGGKGVRRTNALRTTGTANILEAAATVGARRFVTQSLILGYGLTDHGAREITEEQPFEVLRGDRSDPAITAMADAENLAFAADVDAVALRYGIFYGPGASDMFVTMLKRRMLPLPSPGTGSIGWIHIDDAVEATAVAIENVPKDRAYNIVDDEPAGWDVMLDAMAAAVGAPRPLRLPAALVRLGAPFAASQMLDMSMRVSNERAARELEWRPKFPSYRDGLRTLAS</sequence>
<dbReference type="STRING" id="370526.SAMN04489835_0294"/>
<dbReference type="PANTHER" id="PTHR48079">
    <property type="entry name" value="PROTEIN YEEZ"/>
    <property type="match status" value="1"/>
</dbReference>
<dbReference type="GO" id="GO:0005737">
    <property type="term" value="C:cytoplasm"/>
    <property type="evidence" value="ECO:0007669"/>
    <property type="project" value="TreeGrafter"/>
</dbReference>
<dbReference type="InterPro" id="IPR051783">
    <property type="entry name" value="NAD(P)-dependent_oxidoreduct"/>
</dbReference>
<evidence type="ECO:0000313" key="3">
    <source>
        <dbReference type="Proteomes" id="UP000182915"/>
    </source>
</evidence>
<dbReference type="AlphaFoldDB" id="A0A1H6INU7"/>
<dbReference type="EMBL" id="LT629971">
    <property type="protein sequence ID" value="SEH47992.1"/>
    <property type="molecule type" value="Genomic_DNA"/>
</dbReference>
<name>A0A1H6INU7_MYCRU</name>
<dbReference type="SUPFAM" id="SSF51735">
    <property type="entry name" value="NAD(P)-binding Rossmann-fold domains"/>
    <property type="match status" value="1"/>
</dbReference>
<dbReference type="OrthoDB" id="9787292at2"/>
<evidence type="ECO:0000313" key="2">
    <source>
        <dbReference type="EMBL" id="SEH47992.1"/>
    </source>
</evidence>
<feature type="domain" description="NAD-dependent epimerase/dehydratase" evidence="1">
    <location>
        <begin position="3"/>
        <end position="231"/>
    </location>
</feature>
<keyword evidence="3" id="KW-1185">Reference proteome</keyword>
<accession>A0A1H6INU7</accession>
<reference evidence="3" key="1">
    <citation type="submission" date="2016-10" db="EMBL/GenBank/DDBJ databases">
        <authorList>
            <person name="Varghese N."/>
            <person name="Submissions S."/>
        </authorList>
    </citation>
    <scope>NUCLEOTIDE SEQUENCE [LARGE SCALE GENOMIC DNA]</scope>
    <source>
        <strain evidence="3">DSM 45405</strain>
    </source>
</reference>
<gene>
    <name evidence="2" type="ORF">SAMN04489835_0294</name>
</gene>
<dbReference type="InterPro" id="IPR036291">
    <property type="entry name" value="NAD(P)-bd_dom_sf"/>
</dbReference>
<dbReference type="InterPro" id="IPR001509">
    <property type="entry name" value="Epimerase_deHydtase"/>
</dbReference>
<dbReference type="Gene3D" id="3.40.50.720">
    <property type="entry name" value="NAD(P)-binding Rossmann-like Domain"/>
    <property type="match status" value="1"/>
</dbReference>
<evidence type="ECO:0000259" key="1">
    <source>
        <dbReference type="Pfam" id="PF01370"/>
    </source>
</evidence>